<dbReference type="Proteomes" id="UP000279859">
    <property type="component" value="Unassembled WGS sequence"/>
</dbReference>
<feature type="transmembrane region" description="Helical" evidence="2">
    <location>
        <begin position="384"/>
        <end position="402"/>
    </location>
</feature>
<dbReference type="OrthoDB" id="7359894at2"/>
<feature type="region of interest" description="Disordered" evidence="1">
    <location>
        <begin position="212"/>
        <end position="289"/>
    </location>
</feature>
<dbReference type="AlphaFoldDB" id="A0A3M8KTR5"/>
<dbReference type="EMBL" id="RDSR01000028">
    <property type="protein sequence ID" value="RNE56643.1"/>
    <property type="molecule type" value="Genomic_DNA"/>
</dbReference>
<keyword evidence="5" id="KW-1185">Reference proteome</keyword>
<evidence type="ECO:0000256" key="1">
    <source>
        <dbReference type="SAM" id="MobiDB-lite"/>
    </source>
</evidence>
<feature type="transmembrane region" description="Helical" evidence="2">
    <location>
        <begin position="71"/>
        <end position="93"/>
    </location>
</feature>
<dbReference type="InterPro" id="IPR007168">
    <property type="entry name" value="Phageshock_PspC_N"/>
</dbReference>
<evidence type="ECO:0000313" key="5">
    <source>
        <dbReference type="Proteomes" id="UP000279859"/>
    </source>
</evidence>
<comment type="caution">
    <text evidence="4">The sequence shown here is derived from an EMBL/GenBank/DDBJ whole genome shotgun (WGS) entry which is preliminary data.</text>
</comment>
<feature type="transmembrane region" description="Helical" evidence="2">
    <location>
        <begin position="113"/>
        <end position="133"/>
    </location>
</feature>
<evidence type="ECO:0000313" key="4">
    <source>
        <dbReference type="EMBL" id="RNE56643.1"/>
    </source>
</evidence>
<keyword evidence="2" id="KW-1133">Transmembrane helix</keyword>
<sequence>MTDAPFSSAPGDAPHGPHAGNPYRTGPTALGRFFDWIRSSGMVRGGERWFAGVCGAIAVRTGLDPLIVRGIAVVAAILGAPILFAYAVGWALLPDLRGRIHAEQALRGVFEPAMIAIGALLLVTLVPFSHGLWWEGAPLAWGMPGWLETTFAVGWGIAVTVGLIWLVVFLARRMPAAGTRQGPGSGAPRPGTAPDDTAPYEQAAYQQAAYAPTAPTGAAPADTDGSATADTDSSANADDSPTDTFATDAFPTAPYPTAAYPAPSDTPTAPYDLGPYQTGARDAERDAARAAEAREWREYRRQERAEAHAWHREWHRHRHPGAGFSAIVLGLALASGAVAAGVYSGVAAGGTWSMGALLIGLAATLGALAVGIIVSGLRGRDSGAMGGFAFLAVVALVALGLFPSGTNFYPFGAPQWTIDSASTVADYALIGGQATVDLTNLDSASSGSVVDVWVGFGETDLVLPADQPVRVESNLLAGAVDHDGDALLRGADPDRGGVFFHDAQTFNTDGAGARSIPVVRVWSLAGYVNIVND</sequence>
<feature type="region of interest" description="Disordered" evidence="1">
    <location>
        <begin position="1"/>
        <end position="22"/>
    </location>
</feature>
<keyword evidence="2" id="KW-0472">Membrane</keyword>
<feature type="transmembrane region" description="Helical" evidence="2">
    <location>
        <begin position="322"/>
        <end position="346"/>
    </location>
</feature>
<dbReference type="Pfam" id="PF04024">
    <property type="entry name" value="PspC"/>
    <property type="match status" value="1"/>
</dbReference>
<organism evidence="4 5">
    <name type="scientific">Cryobacterium tepidiphilum</name>
    <dbReference type="NCBI Taxonomy" id="2486026"/>
    <lineage>
        <taxon>Bacteria</taxon>
        <taxon>Bacillati</taxon>
        <taxon>Actinomycetota</taxon>
        <taxon>Actinomycetes</taxon>
        <taxon>Micrococcales</taxon>
        <taxon>Microbacteriaceae</taxon>
        <taxon>Cryobacterium</taxon>
    </lineage>
</organism>
<name>A0A3M8KTR5_9MICO</name>
<feature type="transmembrane region" description="Helical" evidence="2">
    <location>
        <begin position="352"/>
        <end position="377"/>
    </location>
</feature>
<accession>A0A3M8KTR5</accession>
<gene>
    <name evidence="4" type="ORF">EEJ31_13285</name>
</gene>
<feature type="compositionally biased region" description="Low complexity" evidence="1">
    <location>
        <begin position="212"/>
        <end position="272"/>
    </location>
</feature>
<feature type="transmembrane region" description="Helical" evidence="2">
    <location>
        <begin position="153"/>
        <end position="171"/>
    </location>
</feature>
<evidence type="ECO:0000259" key="3">
    <source>
        <dbReference type="Pfam" id="PF04024"/>
    </source>
</evidence>
<feature type="domain" description="Phage shock protein PspC N-terminal" evidence="3">
    <location>
        <begin position="47"/>
        <end position="95"/>
    </location>
</feature>
<reference evidence="4 5" key="1">
    <citation type="submission" date="2018-11" db="EMBL/GenBank/DDBJ databases">
        <title>Cryobacterium sp. nov., isolated from rhizosphere soil of lettuce.</title>
        <authorList>
            <person name="Wang Y."/>
        </authorList>
    </citation>
    <scope>NUCLEOTIDE SEQUENCE [LARGE SCALE GENOMIC DNA]</scope>
    <source>
        <strain evidence="4 5">NEAU-85</strain>
    </source>
</reference>
<protein>
    <submittedName>
        <fullName evidence="4">PspC domain-containing protein</fullName>
    </submittedName>
</protein>
<keyword evidence="2" id="KW-0812">Transmembrane</keyword>
<evidence type="ECO:0000256" key="2">
    <source>
        <dbReference type="SAM" id="Phobius"/>
    </source>
</evidence>
<proteinExistence type="predicted"/>
<feature type="region of interest" description="Disordered" evidence="1">
    <location>
        <begin position="178"/>
        <end position="198"/>
    </location>
</feature>
<dbReference type="RefSeq" id="WP_123046766.1">
    <property type="nucleotide sequence ID" value="NZ_RDSR01000028.1"/>
</dbReference>